<name>A0ABP9JX04_9NOCA</name>
<evidence type="ECO:0000256" key="6">
    <source>
        <dbReference type="ARBA" id="ARBA00022705"/>
    </source>
</evidence>
<keyword evidence="6 9" id="KW-0235">DNA replication</keyword>
<evidence type="ECO:0000256" key="7">
    <source>
        <dbReference type="ARBA" id="ARBA00022932"/>
    </source>
</evidence>
<dbReference type="RefSeq" id="WP_345494003.1">
    <property type="nucleotide sequence ID" value="NZ_BAABJM010000001.1"/>
</dbReference>
<evidence type="ECO:0000256" key="5">
    <source>
        <dbReference type="ARBA" id="ARBA00022695"/>
    </source>
</evidence>
<gene>
    <name evidence="13" type="primary">dnaN</name>
    <name evidence="13" type="ORF">GCM10023318_11960</name>
</gene>
<evidence type="ECO:0000256" key="1">
    <source>
        <dbReference type="ARBA" id="ARBA00004496"/>
    </source>
</evidence>
<dbReference type="CDD" id="cd00140">
    <property type="entry name" value="beta_clamp"/>
    <property type="match status" value="1"/>
</dbReference>
<organism evidence="13 14">
    <name type="scientific">Nocardia callitridis</name>
    <dbReference type="NCBI Taxonomy" id="648753"/>
    <lineage>
        <taxon>Bacteria</taxon>
        <taxon>Bacillati</taxon>
        <taxon>Actinomycetota</taxon>
        <taxon>Actinomycetes</taxon>
        <taxon>Mycobacteriales</taxon>
        <taxon>Nocardiaceae</taxon>
        <taxon>Nocardia</taxon>
    </lineage>
</organism>
<dbReference type="InterPro" id="IPR022635">
    <property type="entry name" value="DNA_polIII_beta_C"/>
</dbReference>
<evidence type="ECO:0000313" key="13">
    <source>
        <dbReference type="EMBL" id="GAA5046479.1"/>
    </source>
</evidence>
<feature type="domain" description="DNA polymerase III beta sliding clamp central" evidence="11">
    <location>
        <begin position="132"/>
        <end position="252"/>
    </location>
</feature>
<dbReference type="SMART" id="SM00480">
    <property type="entry name" value="POL3Bc"/>
    <property type="match status" value="1"/>
</dbReference>
<dbReference type="EMBL" id="BAABJM010000001">
    <property type="protein sequence ID" value="GAA5046479.1"/>
    <property type="molecule type" value="Genomic_DNA"/>
</dbReference>
<feature type="domain" description="DNA polymerase III beta sliding clamp N-terminal" evidence="10">
    <location>
        <begin position="6"/>
        <end position="123"/>
    </location>
</feature>
<dbReference type="SUPFAM" id="SSF55979">
    <property type="entry name" value="DNA clamp"/>
    <property type="match status" value="3"/>
</dbReference>
<sequence length="391" mass="41223">MELASMKFRVAREDFAESVAWVARSLPSRPPVPVLGGVLLVAGEDGLTVSGFDYEVSAQMRVAAEVAGPGQVLVSGRLLADITKALSNKPVDVSVDGTRVLISCGSAKFSLPTMPVEDYPQLPEVPQQTGELSVDVFAEAVGQVAVAAGRDDTLPMLTGIRVEIDGQKVVLAATDRFRLAVRHIEWQPAQADIETSVLIPAKTLSESAKTLGASDAPVQLSLGTGAGSDGLLGLVNAGRRTTTRLLDAEFPKFRQLLPKEHTSIATLQVSALAEAIKRVALVAERGAQVRLEFSDDGLLLSAGGDDAGRAEEWLEADFRGESLTIAFNPGYLTDGLAALHADRVTFGFTTPSRPAVLLPAAETEPEALDSGAFAALASPYIYLLMPVRLPG</sequence>
<reference evidence="14" key="1">
    <citation type="journal article" date="2019" name="Int. J. Syst. Evol. Microbiol.">
        <title>The Global Catalogue of Microorganisms (GCM) 10K type strain sequencing project: providing services to taxonomists for standard genome sequencing and annotation.</title>
        <authorList>
            <consortium name="The Broad Institute Genomics Platform"/>
            <consortium name="The Broad Institute Genome Sequencing Center for Infectious Disease"/>
            <person name="Wu L."/>
            <person name="Ma J."/>
        </authorList>
    </citation>
    <scope>NUCLEOTIDE SEQUENCE [LARGE SCALE GENOMIC DNA]</scope>
    <source>
        <strain evidence="14">JCM 18298</strain>
    </source>
</reference>
<keyword evidence="3 9" id="KW-0963">Cytoplasm</keyword>
<comment type="subunit">
    <text evidence="9">Forms a ring-shaped head-to-tail homodimer around DNA.</text>
</comment>
<evidence type="ECO:0000259" key="11">
    <source>
        <dbReference type="Pfam" id="PF02767"/>
    </source>
</evidence>
<dbReference type="PIRSF" id="PIRSF000804">
    <property type="entry name" value="DNA_pol_III_b"/>
    <property type="match status" value="1"/>
</dbReference>
<comment type="function">
    <text evidence="9">Confers DNA tethering and processivity to DNA polymerases and other proteins. Acts as a clamp, forming a ring around DNA (a reaction catalyzed by the clamp-loading complex) which diffuses in an ATP-independent manner freely and bidirectionally along dsDNA. Initially characterized for its ability to contact the catalytic subunit of DNA polymerase III (Pol III), a complex, multichain enzyme responsible for most of the replicative synthesis in bacteria; Pol III exhibits 3'-5' exonuclease proofreading activity. The beta chain is required for initiation of replication as well as for processivity of DNA replication.</text>
</comment>
<dbReference type="InterPro" id="IPR046938">
    <property type="entry name" value="DNA_clamp_sf"/>
</dbReference>
<evidence type="ECO:0000256" key="2">
    <source>
        <dbReference type="ARBA" id="ARBA00010752"/>
    </source>
</evidence>
<evidence type="ECO:0000256" key="8">
    <source>
        <dbReference type="ARBA" id="ARBA00023125"/>
    </source>
</evidence>
<evidence type="ECO:0000259" key="12">
    <source>
        <dbReference type="Pfam" id="PF02768"/>
    </source>
</evidence>
<evidence type="ECO:0000259" key="10">
    <source>
        <dbReference type="Pfam" id="PF00712"/>
    </source>
</evidence>
<proteinExistence type="inferred from homology"/>
<dbReference type="Pfam" id="PF02768">
    <property type="entry name" value="DNA_pol3_beta_3"/>
    <property type="match status" value="1"/>
</dbReference>
<comment type="caution">
    <text evidence="13">The sequence shown here is derived from an EMBL/GenBank/DDBJ whole genome shotgun (WGS) entry which is preliminary data.</text>
</comment>
<dbReference type="Pfam" id="PF02767">
    <property type="entry name" value="DNA_pol3_beta_2"/>
    <property type="match status" value="1"/>
</dbReference>
<evidence type="ECO:0000256" key="9">
    <source>
        <dbReference type="PIRNR" id="PIRNR000804"/>
    </source>
</evidence>
<dbReference type="InterPro" id="IPR022637">
    <property type="entry name" value="DNA_polIII_beta_cen"/>
</dbReference>
<comment type="subcellular location">
    <subcellularLocation>
        <location evidence="1 9">Cytoplasm</location>
    </subcellularLocation>
</comment>
<protein>
    <recommendedName>
        <fullName evidence="9">Beta sliding clamp</fullName>
    </recommendedName>
</protein>
<dbReference type="PANTHER" id="PTHR30478">
    <property type="entry name" value="DNA POLYMERASE III SUBUNIT BETA"/>
    <property type="match status" value="1"/>
</dbReference>
<comment type="similarity">
    <text evidence="2 9">Belongs to the beta sliding clamp family.</text>
</comment>
<dbReference type="InterPro" id="IPR022634">
    <property type="entry name" value="DNA_polIII_beta_N"/>
</dbReference>
<dbReference type="PANTHER" id="PTHR30478:SF0">
    <property type="entry name" value="BETA SLIDING CLAMP"/>
    <property type="match status" value="1"/>
</dbReference>
<dbReference type="Proteomes" id="UP001500603">
    <property type="component" value="Unassembled WGS sequence"/>
</dbReference>
<accession>A0ABP9JX04</accession>
<evidence type="ECO:0000256" key="3">
    <source>
        <dbReference type="ARBA" id="ARBA00022490"/>
    </source>
</evidence>
<dbReference type="Pfam" id="PF00712">
    <property type="entry name" value="DNA_pol3_beta"/>
    <property type="match status" value="1"/>
</dbReference>
<keyword evidence="4 9" id="KW-0808">Transferase</keyword>
<dbReference type="InterPro" id="IPR001001">
    <property type="entry name" value="DNA_polIII_beta"/>
</dbReference>
<keyword evidence="8" id="KW-0238">DNA-binding</keyword>
<keyword evidence="7 9" id="KW-0239">DNA-directed DNA polymerase</keyword>
<evidence type="ECO:0000256" key="4">
    <source>
        <dbReference type="ARBA" id="ARBA00022679"/>
    </source>
</evidence>
<dbReference type="NCBIfam" id="TIGR00663">
    <property type="entry name" value="dnan"/>
    <property type="match status" value="1"/>
</dbReference>
<keyword evidence="14" id="KW-1185">Reference proteome</keyword>
<feature type="domain" description="DNA polymerase III beta sliding clamp C-terminal" evidence="12">
    <location>
        <begin position="254"/>
        <end position="362"/>
    </location>
</feature>
<keyword evidence="5 9" id="KW-0548">Nucleotidyltransferase</keyword>
<dbReference type="Gene3D" id="3.10.150.10">
    <property type="entry name" value="DNA Polymerase III, subunit A, domain 2"/>
    <property type="match status" value="3"/>
</dbReference>
<evidence type="ECO:0000313" key="14">
    <source>
        <dbReference type="Proteomes" id="UP001500603"/>
    </source>
</evidence>